<proteinExistence type="predicted"/>
<dbReference type="PANTHER" id="PTHR33112">
    <property type="entry name" value="DOMAIN PROTEIN, PUTATIVE-RELATED"/>
    <property type="match status" value="1"/>
</dbReference>
<organism evidence="3 4">
    <name type="scientific">Apodospora peruviana</name>
    <dbReference type="NCBI Taxonomy" id="516989"/>
    <lineage>
        <taxon>Eukaryota</taxon>
        <taxon>Fungi</taxon>
        <taxon>Dikarya</taxon>
        <taxon>Ascomycota</taxon>
        <taxon>Pezizomycotina</taxon>
        <taxon>Sordariomycetes</taxon>
        <taxon>Sordariomycetidae</taxon>
        <taxon>Sordariales</taxon>
        <taxon>Lasiosphaeriaceae</taxon>
        <taxon>Apodospora</taxon>
    </lineage>
</organism>
<dbReference type="PANTHER" id="PTHR33112:SF16">
    <property type="entry name" value="HETEROKARYON INCOMPATIBILITY DOMAIN-CONTAINING PROTEIN"/>
    <property type="match status" value="1"/>
</dbReference>
<feature type="compositionally biased region" description="Polar residues" evidence="1">
    <location>
        <begin position="366"/>
        <end position="381"/>
    </location>
</feature>
<feature type="compositionally biased region" description="Acidic residues" evidence="1">
    <location>
        <begin position="306"/>
        <end position="338"/>
    </location>
</feature>
<evidence type="ECO:0000259" key="2">
    <source>
        <dbReference type="Pfam" id="PF06985"/>
    </source>
</evidence>
<feature type="region of interest" description="Disordered" evidence="1">
    <location>
        <begin position="294"/>
        <end position="392"/>
    </location>
</feature>
<evidence type="ECO:0000313" key="3">
    <source>
        <dbReference type="EMBL" id="KAK3331307.1"/>
    </source>
</evidence>
<accession>A0AAE0MG50</accession>
<feature type="non-terminal residue" evidence="3">
    <location>
        <position position="673"/>
    </location>
</feature>
<feature type="domain" description="Heterokaryon incompatibility" evidence="2">
    <location>
        <begin position="41"/>
        <end position="138"/>
    </location>
</feature>
<comment type="caution">
    <text evidence="3">The sequence shown here is derived from an EMBL/GenBank/DDBJ whole genome shotgun (WGS) entry which is preliminary data.</text>
</comment>
<sequence length="673" mass="75483">SLLVDDMGCSGTMPRRLLHLSSDGCRVHLVELDDNPLSIPYVALSYCWGDSQFKTVKSTITTFMRDGLEAAQLPVTFQDAITVVLGLGYEHLWIDALCIVQDDRDDWINESRRMGATYGHAVCTLHAVDSASADGGLIPRDSTLALPGVLNTRGWATQETALSPRSLMFGLDGVKWECRESAGCTEGQETPPAVPGLKSLFAFFRDWDSLDSAGNSPEFQATLDKLEFLGLTRDKLKSTGMTHKDVDQLSRAIDTFQELGMNMDRMKKFGFSLQTLEADPGQFAELIGDMESFRTSTDSVPIDAYDSSESDEAESSNGGDSDDDDKGDDGDKQEDGDEGGDHHDTSSGSQSEGTNNPALDDIIPQSHGSTPATQGHASAISQPLIPGPNKERQQWSPLDLILDANVIHQHDPDRYLPFLSKWWDFLYHYTPRHLTREPDRFLALNGISSVAERSVKKIRNTWGLWKIAIETELMWYVDPVHHEAGARASEWLGPSWSWVAVKSGARIRNAAYEHRRAGHAYSSFTFTSRSQIHLAHGTSFDHPLPIRLQFDWDFRTVMVEMRADLRAGEIVAFQDENDRRKRYRMTLARTNHQEYEFWPDVDIEFPLGEAVPVWAALLGRYDTLDGKYVTANLMLKRRGNHPHGQITPFTADVKKDPDLLREHRGFTRLGYME</sequence>
<reference evidence="3" key="2">
    <citation type="submission" date="2023-06" db="EMBL/GenBank/DDBJ databases">
        <authorList>
            <consortium name="Lawrence Berkeley National Laboratory"/>
            <person name="Haridas S."/>
            <person name="Hensen N."/>
            <person name="Bonometti L."/>
            <person name="Westerberg I."/>
            <person name="Brannstrom I.O."/>
            <person name="Guillou S."/>
            <person name="Cros-Aarteil S."/>
            <person name="Calhoun S."/>
            <person name="Kuo A."/>
            <person name="Mondo S."/>
            <person name="Pangilinan J."/>
            <person name="Riley R."/>
            <person name="Labutti K."/>
            <person name="Andreopoulos B."/>
            <person name="Lipzen A."/>
            <person name="Chen C."/>
            <person name="Yanf M."/>
            <person name="Daum C."/>
            <person name="Ng V."/>
            <person name="Clum A."/>
            <person name="Steindorff A."/>
            <person name="Ohm R."/>
            <person name="Martin F."/>
            <person name="Silar P."/>
            <person name="Natvig D."/>
            <person name="Lalanne C."/>
            <person name="Gautier V."/>
            <person name="Ament-Velasquez S.L."/>
            <person name="Kruys A."/>
            <person name="Hutchinson M.I."/>
            <person name="Powell A.J."/>
            <person name="Barry K."/>
            <person name="Miller A.N."/>
            <person name="Grigoriev I.V."/>
            <person name="Debuchy R."/>
            <person name="Gladieux P."/>
            <person name="Thoren M.H."/>
            <person name="Johannesson H."/>
        </authorList>
    </citation>
    <scope>NUCLEOTIDE SEQUENCE</scope>
    <source>
        <strain evidence="3">CBS 118394</strain>
    </source>
</reference>
<protein>
    <submittedName>
        <fullName evidence="3">Heterokaryon incompatibility protein-domain-containing protein</fullName>
    </submittedName>
</protein>
<dbReference type="AlphaFoldDB" id="A0AAE0MG50"/>
<reference evidence="3" key="1">
    <citation type="journal article" date="2023" name="Mol. Phylogenet. Evol.">
        <title>Genome-scale phylogeny and comparative genomics of the fungal order Sordariales.</title>
        <authorList>
            <person name="Hensen N."/>
            <person name="Bonometti L."/>
            <person name="Westerberg I."/>
            <person name="Brannstrom I.O."/>
            <person name="Guillou S."/>
            <person name="Cros-Aarteil S."/>
            <person name="Calhoun S."/>
            <person name="Haridas S."/>
            <person name="Kuo A."/>
            <person name="Mondo S."/>
            <person name="Pangilinan J."/>
            <person name="Riley R."/>
            <person name="LaButti K."/>
            <person name="Andreopoulos B."/>
            <person name="Lipzen A."/>
            <person name="Chen C."/>
            <person name="Yan M."/>
            <person name="Daum C."/>
            <person name="Ng V."/>
            <person name="Clum A."/>
            <person name="Steindorff A."/>
            <person name="Ohm R.A."/>
            <person name="Martin F."/>
            <person name="Silar P."/>
            <person name="Natvig D.O."/>
            <person name="Lalanne C."/>
            <person name="Gautier V."/>
            <person name="Ament-Velasquez S.L."/>
            <person name="Kruys A."/>
            <person name="Hutchinson M.I."/>
            <person name="Powell A.J."/>
            <person name="Barry K."/>
            <person name="Miller A.N."/>
            <person name="Grigoriev I.V."/>
            <person name="Debuchy R."/>
            <person name="Gladieux P."/>
            <person name="Hiltunen Thoren M."/>
            <person name="Johannesson H."/>
        </authorList>
    </citation>
    <scope>NUCLEOTIDE SEQUENCE</scope>
    <source>
        <strain evidence="3">CBS 118394</strain>
    </source>
</reference>
<dbReference type="Proteomes" id="UP001283341">
    <property type="component" value="Unassembled WGS sequence"/>
</dbReference>
<dbReference type="EMBL" id="JAUEDM010000001">
    <property type="protein sequence ID" value="KAK3331307.1"/>
    <property type="molecule type" value="Genomic_DNA"/>
</dbReference>
<gene>
    <name evidence="3" type="ORF">B0H66DRAFT_450638</name>
</gene>
<dbReference type="Pfam" id="PF06985">
    <property type="entry name" value="HET"/>
    <property type="match status" value="1"/>
</dbReference>
<evidence type="ECO:0000313" key="4">
    <source>
        <dbReference type="Proteomes" id="UP001283341"/>
    </source>
</evidence>
<keyword evidence="4" id="KW-1185">Reference proteome</keyword>
<evidence type="ECO:0000256" key="1">
    <source>
        <dbReference type="SAM" id="MobiDB-lite"/>
    </source>
</evidence>
<name>A0AAE0MG50_9PEZI</name>
<feature type="non-terminal residue" evidence="3">
    <location>
        <position position="1"/>
    </location>
</feature>
<dbReference type="InterPro" id="IPR010730">
    <property type="entry name" value="HET"/>
</dbReference>